<feature type="signal peptide" evidence="2">
    <location>
        <begin position="1"/>
        <end position="22"/>
    </location>
</feature>
<feature type="chain" id="PRO_5003669111" description="DUF4412 domain-containing protein" evidence="2">
    <location>
        <begin position="23"/>
        <end position="282"/>
    </location>
</feature>
<name>I3CDB0_9GAMM</name>
<gene>
    <name evidence="3" type="ORF">BegalDRAFT_0691</name>
</gene>
<evidence type="ECO:0000256" key="2">
    <source>
        <dbReference type="SAM" id="SignalP"/>
    </source>
</evidence>
<keyword evidence="4" id="KW-1185">Reference proteome</keyword>
<reference evidence="3 4" key="1">
    <citation type="submission" date="2011-11" db="EMBL/GenBank/DDBJ databases">
        <title>Improved High-Quality Draft sequence of Beggiatoa alba B18lD.</title>
        <authorList>
            <consortium name="US DOE Joint Genome Institute"/>
            <person name="Lucas S."/>
            <person name="Han J."/>
            <person name="Lapidus A."/>
            <person name="Cheng J.-F."/>
            <person name="Goodwin L."/>
            <person name="Pitluck S."/>
            <person name="Peters L."/>
            <person name="Mikhailova N."/>
            <person name="Held B."/>
            <person name="Detter J.C."/>
            <person name="Han C."/>
            <person name="Tapia R."/>
            <person name="Land M."/>
            <person name="Hauser L."/>
            <person name="Kyrpides N."/>
            <person name="Ivanova N."/>
            <person name="Pagani I."/>
            <person name="Samuel K."/>
            <person name="Teske A."/>
            <person name="Mueller J."/>
            <person name="Woyke T."/>
        </authorList>
    </citation>
    <scope>NUCLEOTIDE SEQUENCE [LARGE SCALE GENOMIC DNA]</scope>
    <source>
        <strain evidence="3 4">B18LD</strain>
    </source>
</reference>
<evidence type="ECO:0000313" key="4">
    <source>
        <dbReference type="Proteomes" id="UP000005744"/>
    </source>
</evidence>
<proteinExistence type="predicted"/>
<keyword evidence="2" id="KW-0732">Signal</keyword>
<feature type="compositionally biased region" description="Low complexity" evidence="1">
    <location>
        <begin position="249"/>
        <end position="263"/>
    </location>
</feature>
<evidence type="ECO:0000256" key="1">
    <source>
        <dbReference type="SAM" id="MobiDB-lite"/>
    </source>
</evidence>
<protein>
    <recommendedName>
        <fullName evidence="5">DUF4412 domain-containing protein</fullName>
    </recommendedName>
</protein>
<evidence type="ECO:0000313" key="3">
    <source>
        <dbReference type="EMBL" id="EIJ41603.1"/>
    </source>
</evidence>
<sequence>MKKSISCLLLGLSSLSALPVWSATVIEHKNAQGQIQQVIINDEHARMNNEHNPSQYMLVDFKSRLMYAVDIKQKTIVTISMDKAVEPNLPKGVEMPKQAPVNAELVKKEAGSDVAGYKTMHYQVVANGKTCSDDYFSTDAYKIPYVDVFLKTMQEMSKSRKKMMSMFPMNDVCAKAQATLEPDASTMGMPMKSVGTDGEVRHEILSIKIDIPTTDETFALPTDFKTMTEQEMVQSIQGNIRKQMEQLRQGGQQLPQGMQGMPPTGHPMPNMPALPPQTPAQQ</sequence>
<evidence type="ECO:0008006" key="5">
    <source>
        <dbReference type="Google" id="ProtNLM"/>
    </source>
</evidence>
<organism evidence="3 4">
    <name type="scientific">Beggiatoa alba B18LD</name>
    <dbReference type="NCBI Taxonomy" id="395493"/>
    <lineage>
        <taxon>Bacteria</taxon>
        <taxon>Pseudomonadati</taxon>
        <taxon>Pseudomonadota</taxon>
        <taxon>Gammaproteobacteria</taxon>
        <taxon>Thiotrichales</taxon>
        <taxon>Thiotrichaceae</taxon>
        <taxon>Beggiatoa</taxon>
    </lineage>
</organism>
<dbReference type="EMBL" id="JH600070">
    <property type="protein sequence ID" value="EIJ41603.1"/>
    <property type="molecule type" value="Genomic_DNA"/>
</dbReference>
<dbReference type="AlphaFoldDB" id="I3CDB0"/>
<dbReference type="OrthoDB" id="5625541at2"/>
<dbReference type="RefSeq" id="WP_002683663.1">
    <property type="nucleotide sequence ID" value="NZ_JH600070.1"/>
</dbReference>
<feature type="compositionally biased region" description="Pro residues" evidence="1">
    <location>
        <begin position="264"/>
        <end position="282"/>
    </location>
</feature>
<dbReference type="HOGENOM" id="CLU_985762_0_0_6"/>
<feature type="region of interest" description="Disordered" evidence="1">
    <location>
        <begin position="247"/>
        <end position="282"/>
    </location>
</feature>
<dbReference type="Proteomes" id="UP000005744">
    <property type="component" value="Unassembled WGS sequence"/>
</dbReference>
<accession>I3CDB0</accession>